<feature type="region of interest" description="Disordered" evidence="1">
    <location>
        <begin position="694"/>
        <end position="754"/>
    </location>
</feature>
<gene>
    <name evidence="2" type="ORF">CMQ_7456</name>
</gene>
<reference evidence="2 3" key="1">
    <citation type="journal article" date="2011" name="Proc. Natl. Acad. Sci. U.S.A.">
        <title>Genome and transcriptome analyses of the mountain pine beetle-fungal symbiont Grosmannia clavigera, a lodgepole pine pathogen.</title>
        <authorList>
            <person name="DiGuistini S."/>
            <person name="Wang Y."/>
            <person name="Liao N.Y."/>
            <person name="Taylor G."/>
            <person name="Tanguay P."/>
            <person name="Feau N."/>
            <person name="Henrissat B."/>
            <person name="Chan S.K."/>
            <person name="Hesse-Orce U."/>
            <person name="Alamouti S.M."/>
            <person name="Tsui C.K.M."/>
            <person name="Docking R.T."/>
            <person name="Levasseur A."/>
            <person name="Haridas S."/>
            <person name="Robertson G."/>
            <person name="Birol I."/>
            <person name="Holt R.A."/>
            <person name="Marra M.A."/>
            <person name="Hamelin R.C."/>
            <person name="Hirst M."/>
            <person name="Jones S.J.M."/>
            <person name="Bohlmann J."/>
            <person name="Breuil C."/>
        </authorList>
    </citation>
    <scope>NUCLEOTIDE SEQUENCE [LARGE SCALE GENOMIC DNA]</scope>
    <source>
        <strain evidence="3">kw1407 / UAMH 11150</strain>
    </source>
</reference>
<accession>F0XQA7</accession>
<feature type="compositionally biased region" description="Low complexity" evidence="1">
    <location>
        <begin position="340"/>
        <end position="354"/>
    </location>
</feature>
<feature type="compositionally biased region" description="Basic and acidic residues" evidence="1">
    <location>
        <begin position="175"/>
        <end position="187"/>
    </location>
</feature>
<feature type="compositionally biased region" description="Polar residues" evidence="1">
    <location>
        <begin position="772"/>
        <end position="782"/>
    </location>
</feature>
<feature type="compositionally biased region" description="Basic residues" evidence="1">
    <location>
        <begin position="1"/>
        <end position="10"/>
    </location>
</feature>
<feature type="compositionally biased region" description="Polar residues" evidence="1">
    <location>
        <begin position="739"/>
        <end position="754"/>
    </location>
</feature>
<feature type="region of interest" description="Disordered" evidence="1">
    <location>
        <begin position="225"/>
        <end position="394"/>
    </location>
</feature>
<dbReference type="GeneID" id="25981002"/>
<dbReference type="AlphaFoldDB" id="F0XQA7"/>
<feature type="compositionally biased region" description="Basic and acidic residues" evidence="1">
    <location>
        <begin position="293"/>
        <end position="308"/>
    </location>
</feature>
<feature type="compositionally biased region" description="Basic and acidic residues" evidence="1">
    <location>
        <begin position="92"/>
        <end position="104"/>
    </location>
</feature>
<feature type="compositionally biased region" description="Low complexity" evidence="1">
    <location>
        <begin position="378"/>
        <end position="387"/>
    </location>
</feature>
<dbReference type="STRING" id="655863.F0XQA7"/>
<dbReference type="eggNOG" id="ENOG502T00Q">
    <property type="taxonomic scope" value="Eukaryota"/>
</dbReference>
<feature type="compositionally biased region" description="Acidic residues" evidence="1">
    <location>
        <begin position="701"/>
        <end position="710"/>
    </location>
</feature>
<dbReference type="RefSeq" id="XP_014169936.1">
    <property type="nucleotide sequence ID" value="XM_014314461.1"/>
</dbReference>
<dbReference type="InParanoid" id="F0XQA7"/>
<evidence type="ECO:0000313" key="3">
    <source>
        <dbReference type="Proteomes" id="UP000007796"/>
    </source>
</evidence>
<sequence length="804" mass="85032">MAPMTRRRSARIASASKMPARGTPHKSLAPVSERDEHVAMTNSPAAPRTPAGSSPRVPSNSEMNPSKSHNSLLPPSSAVRLGFVDIPSVRQDSVRKSARPDRYVAESAEETAAMLQQTPSKSATAPPSSSFTFRFTRTGEPKTADMGLSKEALHLMEELREETLKIRADMEVERAEETAKEEAEGHQFDANGRRIAKPKSRAGRFSDVHSAEFQKMDSIENHPSAFRAVPGRFTPVKTPTAPTTALSSAKRGLKRTQSKANLDETPKQAGSSVMAPSTGKKVQTAPAAASAANEERKVTASAQKDRAFHSNMPVPSAKRVKQSVHDDASSSRPISRDGSALPRPTTTAPLTAFASVPTPAPATSLPRPQIPSGLMTPTRSLLSRSTSIKTPGTAKTASKFLFASGMKKSATTSSLQAPGGFDLAKVKPASTVRLVEDETGSENKRPVVTANTVAKRRALPMPAMPTLPFSKTPAPPRVAKPVLKYAVTTPSRKLTKHVAFTPTTQRAVVAEKSPSLFRSFMPRTGLKPSEEGAAGMDDQSTASTPAKESPSVRRFGAVLYPDLSKHPLLLGLDGNAEAPSTDAATETDKVTAAATAGPPEAQASVPGTFTFRSDKTICFGEKPPAGFGASPGQASVRQVRLSTATGTTHRVPGSFPGGGASSAFSGVVATAGPNKENSRPMALNNIPHGIANKKRHRVSEAEDTAEEEEAERTAKRRKNERVPEGEALMAPRLMGKSGSGSVRGTPQKKAQPTGSFAAALAKTPMSAAKTLSMASAKTPMSSTKKRPVLTMSRLNSLARPKLRK</sequence>
<feature type="region of interest" description="Disordered" evidence="1">
    <location>
        <begin position="519"/>
        <end position="550"/>
    </location>
</feature>
<feature type="compositionally biased region" description="Low complexity" evidence="1">
    <location>
        <begin position="118"/>
        <end position="133"/>
    </location>
</feature>
<feature type="region of interest" description="Disordered" evidence="1">
    <location>
        <begin position="770"/>
        <end position="804"/>
    </location>
</feature>
<dbReference type="Proteomes" id="UP000007796">
    <property type="component" value="Unassembled WGS sequence"/>
</dbReference>
<evidence type="ECO:0008006" key="4">
    <source>
        <dbReference type="Google" id="ProtNLM"/>
    </source>
</evidence>
<keyword evidence="3" id="KW-1185">Reference proteome</keyword>
<evidence type="ECO:0000313" key="2">
    <source>
        <dbReference type="EMBL" id="EFX00454.1"/>
    </source>
</evidence>
<feature type="compositionally biased region" description="Low complexity" evidence="1">
    <location>
        <begin position="591"/>
        <end position="603"/>
    </location>
</feature>
<organism evidence="3">
    <name type="scientific">Grosmannia clavigera (strain kw1407 / UAMH 11150)</name>
    <name type="common">Blue stain fungus</name>
    <name type="synonym">Graphiocladiella clavigera</name>
    <dbReference type="NCBI Taxonomy" id="655863"/>
    <lineage>
        <taxon>Eukaryota</taxon>
        <taxon>Fungi</taxon>
        <taxon>Dikarya</taxon>
        <taxon>Ascomycota</taxon>
        <taxon>Pezizomycotina</taxon>
        <taxon>Sordariomycetes</taxon>
        <taxon>Sordariomycetidae</taxon>
        <taxon>Ophiostomatales</taxon>
        <taxon>Ophiostomataceae</taxon>
        <taxon>Leptographium</taxon>
    </lineage>
</organism>
<name>F0XQA7_GROCL</name>
<dbReference type="HOGENOM" id="CLU_015328_0_0_1"/>
<evidence type="ECO:0000256" key="1">
    <source>
        <dbReference type="SAM" id="MobiDB-lite"/>
    </source>
</evidence>
<feature type="region of interest" description="Disordered" evidence="1">
    <location>
        <begin position="1"/>
        <end position="135"/>
    </location>
</feature>
<feature type="compositionally biased region" description="Polar residues" evidence="1">
    <location>
        <begin position="56"/>
        <end position="74"/>
    </location>
</feature>
<proteinExistence type="predicted"/>
<dbReference type="OrthoDB" id="5204833at2759"/>
<protein>
    <recommendedName>
        <fullName evidence="4">Erythromycin esterase</fullName>
    </recommendedName>
</protein>
<dbReference type="EMBL" id="GL629801">
    <property type="protein sequence ID" value="EFX00454.1"/>
    <property type="molecule type" value="Genomic_DNA"/>
</dbReference>
<feature type="region of interest" description="Disordered" evidence="1">
    <location>
        <begin position="175"/>
        <end position="203"/>
    </location>
</feature>
<feature type="region of interest" description="Disordered" evidence="1">
    <location>
        <begin position="574"/>
        <end position="606"/>
    </location>
</feature>